<dbReference type="Pfam" id="PF00350">
    <property type="entry name" value="Dynamin_N"/>
    <property type="match status" value="1"/>
</dbReference>
<reference evidence="6" key="1">
    <citation type="journal article" date="2016" name="Genome Announc.">
        <title>Draft genome sequences of fungus Aspergillus calidoustus.</title>
        <authorList>
            <person name="Horn F."/>
            <person name="Linde J."/>
            <person name="Mattern D.J."/>
            <person name="Walther G."/>
            <person name="Guthke R."/>
            <person name="Scherlach K."/>
            <person name="Martin K."/>
            <person name="Brakhage A.A."/>
            <person name="Petzke L."/>
            <person name="Valiante V."/>
        </authorList>
    </citation>
    <scope>NUCLEOTIDE SEQUENCE [LARGE SCALE GENOMIC DNA]</scope>
    <source>
        <strain evidence="6">SF006504</strain>
    </source>
</reference>
<dbReference type="InterPro" id="IPR045063">
    <property type="entry name" value="Dynamin_N"/>
</dbReference>
<evidence type="ECO:0008006" key="7">
    <source>
        <dbReference type="Google" id="ProtNLM"/>
    </source>
</evidence>
<dbReference type="Pfam" id="PF01031">
    <property type="entry name" value="Dynamin_M"/>
    <property type="match status" value="1"/>
</dbReference>
<dbReference type="GO" id="GO:0016559">
    <property type="term" value="P:peroxisome fission"/>
    <property type="evidence" value="ECO:0007669"/>
    <property type="project" value="TreeGrafter"/>
</dbReference>
<accession>A0A0U5GBE3</accession>
<dbReference type="GO" id="GO:0016020">
    <property type="term" value="C:membrane"/>
    <property type="evidence" value="ECO:0007669"/>
    <property type="project" value="TreeGrafter"/>
</dbReference>
<evidence type="ECO:0000259" key="3">
    <source>
        <dbReference type="PROSITE" id="PS51388"/>
    </source>
</evidence>
<dbReference type="Gene3D" id="3.40.50.300">
    <property type="entry name" value="P-loop containing nucleotide triphosphate hydrolases"/>
    <property type="match status" value="1"/>
</dbReference>
<dbReference type="PANTHER" id="PTHR11566">
    <property type="entry name" value="DYNAMIN"/>
    <property type="match status" value="1"/>
</dbReference>
<dbReference type="GO" id="GO:0005739">
    <property type="term" value="C:mitochondrion"/>
    <property type="evidence" value="ECO:0007669"/>
    <property type="project" value="TreeGrafter"/>
</dbReference>
<dbReference type="CDD" id="cd08771">
    <property type="entry name" value="DLP_1"/>
    <property type="match status" value="1"/>
</dbReference>
<evidence type="ECO:0000313" key="5">
    <source>
        <dbReference type="EMBL" id="CEL09618.1"/>
    </source>
</evidence>
<keyword evidence="6" id="KW-1185">Reference proteome</keyword>
<evidence type="ECO:0000256" key="1">
    <source>
        <dbReference type="ARBA" id="ARBA00022741"/>
    </source>
</evidence>
<dbReference type="SMART" id="SM00053">
    <property type="entry name" value="DYNc"/>
    <property type="match status" value="1"/>
</dbReference>
<dbReference type="EMBL" id="CDMC01000015">
    <property type="protein sequence ID" value="CEL09618.1"/>
    <property type="molecule type" value="Genomic_DNA"/>
</dbReference>
<keyword evidence="1" id="KW-0547">Nucleotide-binding</keyword>
<dbReference type="InterPro" id="IPR022812">
    <property type="entry name" value="Dynamin"/>
</dbReference>
<dbReference type="PROSITE" id="PS51388">
    <property type="entry name" value="GED"/>
    <property type="match status" value="1"/>
</dbReference>
<dbReference type="GO" id="GO:0003924">
    <property type="term" value="F:GTPase activity"/>
    <property type="evidence" value="ECO:0007669"/>
    <property type="project" value="InterPro"/>
</dbReference>
<dbReference type="SUPFAM" id="SSF52540">
    <property type="entry name" value="P-loop containing nucleoside triphosphate hydrolases"/>
    <property type="match status" value="1"/>
</dbReference>
<dbReference type="AlphaFoldDB" id="A0A0U5GBE3"/>
<dbReference type="GO" id="GO:0008017">
    <property type="term" value="F:microtubule binding"/>
    <property type="evidence" value="ECO:0007669"/>
    <property type="project" value="TreeGrafter"/>
</dbReference>
<dbReference type="GO" id="GO:0048312">
    <property type="term" value="P:intracellular distribution of mitochondria"/>
    <property type="evidence" value="ECO:0007669"/>
    <property type="project" value="TreeGrafter"/>
</dbReference>
<evidence type="ECO:0000313" key="6">
    <source>
        <dbReference type="Proteomes" id="UP000054771"/>
    </source>
</evidence>
<dbReference type="STRING" id="454130.A0A0U5GBE3"/>
<keyword evidence="2" id="KW-0342">GTP-binding</keyword>
<dbReference type="Proteomes" id="UP000054771">
    <property type="component" value="Unassembled WGS sequence"/>
</dbReference>
<dbReference type="PANTHER" id="PTHR11566:SF215">
    <property type="entry name" value="DYNAMIN GTPASE"/>
    <property type="match status" value="1"/>
</dbReference>
<dbReference type="InterPro" id="IPR027417">
    <property type="entry name" value="P-loop_NTPase"/>
</dbReference>
<dbReference type="GO" id="GO:0006897">
    <property type="term" value="P:endocytosis"/>
    <property type="evidence" value="ECO:0007669"/>
    <property type="project" value="TreeGrafter"/>
</dbReference>
<evidence type="ECO:0000259" key="4">
    <source>
        <dbReference type="PROSITE" id="PS51718"/>
    </source>
</evidence>
<protein>
    <recommendedName>
        <fullName evidence="7">Dynamin GTPase</fullName>
    </recommendedName>
</protein>
<name>A0A0U5GBE3_ASPCI</name>
<dbReference type="PRINTS" id="PR00195">
    <property type="entry name" value="DYNAMIN"/>
</dbReference>
<dbReference type="OrthoDB" id="415706at2759"/>
<evidence type="ECO:0000256" key="2">
    <source>
        <dbReference type="ARBA" id="ARBA00023134"/>
    </source>
</evidence>
<sequence length="715" mass="81049">MANSPSLSSPTFLNKIDQLFGHNVGKSIEPAQLVVVGDQGSGKSSVLEGLTRLPFPRDSTLCTRFATQIVFRRTMHQPRTITAKIIPAPQTSAEAELKLKSWARAMPGDDLDARKFSELVQQAHAAMGVRTTVDQAKPTFSQHVFYLEISGPEEDHISIIDLPGLFRAAGTGGSTKYDSEMVLNLVLKYMIDPRSIILAVVPANVDIVTQDIILRLREVDPVGKRTLGILTKPDLVENGEKKQALDLLTGKALPLQHGWVLVRNPGKSEMTANDEARNDLEEKLIRQDCWKKVPRERFGMESLRRRVQEAVVEQTRRQFPEVRSEINRKLNEAKTALAILGEERNNPKAQADFLLDIVAKFQDVRAKALSGNYTSRDLFDKAQLARLATTVLTRNEQFQHDMIRFGHVYAFQPNETDFSGQHQLTDQSSPASAQQDTQLRTRRIDTHLEVSDILVECEVFSEPDREDILRWLEDEYNGLRAFELGTLSTYLVPHAMKKQSSRWEAIALGYISDIIAVVSMFMVDILTDLCPNPRVSHGLMAIITDELYAHYQKAIDHTRFLVDNERSDTLMTLQQSFTDNAYLRPELKLQKFIAEKTFDYSNSPLGKVVRVNDMMTVLPHMSSTQYTVRQIHDILQLYYIVARARFIDNVCMQCTNYLLLNGPSNPLRLLSAALVFRLSEVQLQDIAGDDSISQRERQQLQQEIEDFEAARRLLL</sequence>
<dbReference type="GO" id="GO:0005525">
    <property type="term" value="F:GTP binding"/>
    <property type="evidence" value="ECO:0007669"/>
    <property type="project" value="InterPro"/>
</dbReference>
<feature type="domain" description="GED" evidence="3">
    <location>
        <begin position="628"/>
        <end position="715"/>
    </location>
</feature>
<proteinExistence type="predicted"/>
<organism evidence="5 6">
    <name type="scientific">Aspergillus calidoustus</name>
    <dbReference type="NCBI Taxonomy" id="454130"/>
    <lineage>
        <taxon>Eukaryota</taxon>
        <taxon>Fungi</taxon>
        <taxon>Dikarya</taxon>
        <taxon>Ascomycota</taxon>
        <taxon>Pezizomycotina</taxon>
        <taxon>Eurotiomycetes</taxon>
        <taxon>Eurotiomycetidae</taxon>
        <taxon>Eurotiales</taxon>
        <taxon>Aspergillaceae</taxon>
        <taxon>Aspergillus</taxon>
        <taxon>Aspergillus subgen. Nidulantes</taxon>
    </lineage>
</organism>
<dbReference type="GO" id="GO:0000266">
    <property type="term" value="P:mitochondrial fission"/>
    <property type="evidence" value="ECO:0007669"/>
    <property type="project" value="TreeGrafter"/>
</dbReference>
<dbReference type="FunFam" id="3.40.50.300:FF:001425">
    <property type="entry name" value="Dynamin GTPase, putative"/>
    <property type="match status" value="1"/>
</dbReference>
<feature type="domain" description="Dynamin-type G" evidence="4">
    <location>
        <begin position="27"/>
        <end position="320"/>
    </location>
</feature>
<dbReference type="GO" id="GO:0005874">
    <property type="term" value="C:microtubule"/>
    <property type="evidence" value="ECO:0007669"/>
    <property type="project" value="TreeGrafter"/>
</dbReference>
<dbReference type="PROSITE" id="PS51718">
    <property type="entry name" value="G_DYNAMIN_2"/>
    <property type="match status" value="1"/>
</dbReference>
<dbReference type="InterPro" id="IPR030381">
    <property type="entry name" value="G_DYNAMIN_dom"/>
</dbReference>
<dbReference type="InterPro" id="IPR000375">
    <property type="entry name" value="Dynamin_stalk"/>
</dbReference>
<gene>
    <name evidence="5" type="ORF">ASPCAL12751</name>
</gene>
<dbReference type="InterPro" id="IPR020850">
    <property type="entry name" value="GED_dom"/>
</dbReference>
<dbReference type="InterPro" id="IPR001401">
    <property type="entry name" value="Dynamin_GTPase"/>
</dbReference>